<reference evidence="3" key="1">
    <citation type="submission" date="2021-01" db="EMBL/GenBank/DDBJ databases">
        <authorList>
            <person name="Corre E."/>
            <person name="Pelletier E."/>
            <person name="Niang G."/>
            <person name="Scheremetjew M."/>
            <person name="Finn R."/>
            <person name="Kale V."/>
            <person name="Holt S."/>
            <person name="Cochrane G."/>
            <person name="Meng A."/>
            <person name="Brown T."/>
            <person name="Cohen L."/>
        </authorList>
    </citation>
    <scope>NUCLEOTIDE SEQUENCE</scope>
    <source>
        <strain evidence="3">RCC1871</strain>
    </source>
</reference>
<evidence type="ECO:0000256" key="2">
    <source>
        <dbReference type="SAM" id="MobiDB-lite"/>
    </source>
</evidence>
<gene>
    <name evidence="3" type="ORF">CROS1456_LOCUS6254</name>
    <name evidence="4" type="ORF">HKI87_08g54190</name>
</gene>
<feature type="compositionally biased region" description="Low complexity" evidence="2">
    <location>
        <begin position="97"/>
        <end position="112"/>
    </location>
</feature>
<feature type="region of interest" description="Disordered" evidence="2">
    <location>
        <begin position="79"/>
        <end position="112"/>
    </location>
</feature>
<protein>
    <submittedName>
        <fullName evidence="4">Mo25-like protein</fullName>
    </submittedName>
</protein>
<reference evidence="4 5" key="2">
    <citation type="submission" date="2024-03" db="EMBL/GenBank/DDBJ databases">
        <title>Complete genome sequence of the green alga Chloropicon roscoffensis RCC1871.</title>
        <authorList>
            <person name="Lemieux C."/>
            <person name="Pombert J.-F."/>
            <person name="Otis C."/>
            <person name="Turmel M."/>
        </authorList>
    </citation>
    <scope>NUCLEOTIDE SEQUENCE [LARGE SCALE GENOMIC DNA]</scope>
    <source>
        <strain evidence="4 5">RCC1871</strain>
    </source>
</reference>
<comment type="similarity">
    <text evidence="1">Belongs to the Mo25 family.</text>
</comment>
<keyword evidence="5" id="KW-1185">Reference proteome</keyword>
<sequence length="390" mass="42902">MSFLFKHKTRNPAELVKQIRLDLKGIEGIDLGSPSPARMKKTLSFGTLKGFKDGDVALHKTAKHMGQLRKMLVGDESIDGRVGETGSDKDGNGRAKGGAATSTSSSAADGSTPYPKDCAAAVTEMCVQGLIKDLCLALTQLDLEVCRDITACINAVLGYTAAGSGAKPGVDYFVENCQIFDVLSAGFQDDATALHCGNILRECNRSPDLCKIMVLEPGQVLWNLFEYAECAEFSVQSDVFDTLKELLLKNKGVTSELLADKYDRIIGEYTKLLTSEAYMTKKLGLGLLGKLLLEHLKGSMLRYINDPKNLMLMMNLLKDKAPSIQYEAFHVFKVFVANPDKAQGIVEILSRNHKKLISYLENFHNDKDNEQFKSEKVIVLQQINLIGLNH</sequence>
<evidence type="ECO:0000313" key="4">
    <source>
        <dbReference type="EMBL" id="WZN63866.1"/>
    </source>
</evidence>
<dbReference type="InterPro" id="IPR016024">
    <property type="entry name" value="ARM-type_fold"/>
</dbReference>
<dbReference type="SUPFAM" id="SSF48371">
    <property type="entry name" value="ARM repeat"/>
    <property type="match status" value="1"/>
</dbReference>
<evidence type="ECO:0000256" key="1">
    <source>
        <dbReference type="ARBA" id="ARBA00011012"/>
    </source>
</evidence>
<dbReference type="GO" id="GO:0043539">
    <property type="term" value="F:protein serine/threonine kinase activator activity"/>
    <property type="evidence" value="ECO:0007669"/>
    <property type="project" value="TreeGrafter"/>
</dbReference>
<dbReference type="EMBL" id="CP151508">
    <property type="protein sequence ID" value="WZN63866.1"/>
    <property type="molecule type" value="Genomic_DNA"/>
</dbReference>
<dbReference type="GO" id="GO:0035556">
    <property type="term" value="P:intracellular signal transduction"/>
    <property type="evidence" value="ECO:0007669"/>
    <property type="project" value="TreeGrafter"/>
</dbReference>
<dbReference type="InterPro" id="IPR013878">
    <property type="entry name" value="Mo25"/>
</dbReference>
<dbReference type="EMBL" id="HBHZ01008071">
    <property type="protein sequence ID" value="CAE0193164.1"/>
    <property type="molecule type" value="Transcribed_RNA"/>
</dbReference>
<dbReference type="InterPro" id="IPR011989">
    <property type="entry name" value="ARM-like"/>
</dbReference>
<organism evidence="3">
    <name type="scientific">Chloropicon roscoffensis</name>
    <dbReference type="NCBI Taxonomy" id="1461544"/>
    <lineage>
        <taxon>Eukaryota</taxon>
        <taxon>Viridiplantae</taxon>
        <taxon>Chlorophyta</taxon>
        <taxon>Chloropicophyceae</taxon>
        <taxon>Chloropicales</taxon>
        <taxon>Chloropicaceae</taxon>
        <taxon>Chloropicon</taxon>
    </lineage>
</organism>
<dbReference type="Gene3D" id="1.25.10.10">
    <property type="entry name" value="Leucine-rich Repeat Variant"/>
    <property type="match status" value="1"/>
</dbReference>
<name>A0A7S3CDE9_9CHLO</name>
<dbReference type="PANTHER" id="PTHR10182:SF3">
    <property type="entry name" value="PROTEIN MO25"/>
    <property type="match status" value="1"/>
</dbReference>
<evidence type="ECO:0000313" key="3">
    <source>
        <dbReference type="EMBL" id="CAE0193164.1"/>
    </source>
</evidence>
<evidence type="ECO:0000313" key="5">
    <source>
        <dbReference type="Proteomes" id="UP001472866"/>
    </source>
</evidence>
<dbReference type="Proteomes" id="UP001472866">
    <property type="component" value="Chromosome 08"/>
</dbReference>
<feature type="compositionally biased region" description="Basic and acidic residues" evidence="2">
    <location>
        <begin position="79"/>
        <end position="93"/>
    </location>
</feature>
<accession>A0A7S3CDE9</accession>
<proteinExistence type="inferred from homology"/>
<dbReference type="PANTHER" id="PTHR10182">
    <property type="entry name" value="CALCIUM-BINDING PROTEIN 39-RELATED"/>
    <property type="match status" value="1"/>
</dbReference>
<dbReference type="Pfam" id="PF08569">
    <property type="entry name" value="Mo25"/>
    <property type="match status" value="1"/>
</dbReference>
<dbReference type="AlphaFoldDB" id="A0A7S3CDE9"/>